<dbReference type="Pfam" id="PF07715">
    <property type="entry name" value="Plug"/>
    <property type="match status" value="1"/>
</dbReference>
<comment type="similarity">
    <text evidence="8 9">Belongs to the TonB-dependent receptor family.</text>
</comment>
<reference evidence="13 14" key="1">
    <citation type="submission" date="2019-07" db="EMBL/GenBank/DDBJ databases">
        <title>Genomes of sea-ice associated Colwellia species.</title>
        <authorList>
            <person name="Bowman J.P."/>
        </authorList>
    </citation>
    <scope>NUCLEOTIDE SEQUENCE [LARGE SCALE GENOMIC DNA]</scope>
    <source>
        <strain evidence="13 14">ACAM 459</strain>
    </source>
</reference>
<dbReference type="Pfam" id="PF00593">
    <property type="entry name" value="TonB_dep_Rec_b-barrel"/>
    <property type="match status" value="1"/>
</dbReference>
<dbReference type="GO" id="GO:0044718">
    <property type="term" value="P:siderophore transmembrane transport"/>
    <property type="evidence" value="ECO:0007669"/>
    <property type="project" value="TreeGrafter"/>
</dbReference>
<dbReference type="GO" id="GO:0009279">
    <property type="term" value="C:cell outer membrane"/>
    <property type="evidence" value="ECO:0007669"/>
    <property type="project" value="UniProtKB-SubCell"/>
</dbReference>
<dbReference type="InterPro" id="IPR000531">
    <property type="entry name" value="Beta-barrel_TonB"/>
</dbReference>
<feature type="chain" id="PRO_5022752614" evidence="10">
    <location>
        <begin position="20"/>
        <end position="780"/>
    </location>
</feature>
<keyword evidence="4 8" id="KW-0812">Transmembrane</keyword>
<dbReference type="InterPro" id="IPR037066">
    <property type="entry name" value="Plug_dom_sf"/>
</dbReference>
<evidence type="ECO:0000256" key="1">
    <source>
        <dbReference type="ARBA" id="ARBA00004571"/>
    </source>
</evidence>
<keyword evidence="5 9" id="KW-0798">TonB box</keyword>
<evidence type="ECO:0000256" key="8">
    <source>
        <dbReference type="PROSITE-ProRule" id="PRU01360"/>
    </source>
</evidence>
<gene>
    <name evidence="13" type="ORF">ESZ36_02020</name>
</gene>
<organism evidence="13 14">
    <name type="scientific">Colwellia demingiae</name>
    <dbReference type="NCBI Taxonomy" id="89401"/>
    <lineage>
        <taxon>Bacteria</taxon>
        <taxon>Pseudomonadati</taxon>
        <taxon>Pseudomonadota</taxon>
        <taxon>Gammaproteobacteria</taxon>
        <taxon>Alteromonadales</taxon>
        <taxon>Colwelliaceae</taxon>
        <taxon>Colwellia</taxon>
    </lineage>
</organism>
<keyword evidence="3 8" id="KW-1134">Transmembrane beta strand</keyword>
<dbReference type="AlphaFoldDB" id="A0A5C6QTU7"/>
<evidence type="ECO:0000313" key="13">
    <source>
        <dbReference type="EMBL" id="TWX72031.1"/>
    </source>
</evidence>
<name>A0A5C6QTU7_9GAMM</name>
<dbReference type="Gene3D" id="2.170.130.10">
    <property type="entry name" value="TonB-dependent receptor, plug domain"/>
    <property type="match status" value="1"/>
</dbReference>
<dbReference type="RefSeq" id="WP_146782814.1">
    <property type="nucleotide sequence ID" value="NZ_VOLT01000001.1"/>
</dbReference>
<keyword evidence="13" id="KW-0675">Receptor</keyword>
<dbReference type="PANTHER" id="PTHR30069:SF39">
    <property type="entry name" value="BLL6183 PROTEIN"/>
    <property type="match status" value="1"/>
</dbReference>
<evidence type="ECO:0000256" key="3">
    <source>
        <dbReference type="ARBA" id="ARBA00022452"/>
    </source>
</evidence>
<evidence type="ECO:0000256" key="2">
    <source>
        <dbReference type="ARBA" id="ARBA00022448"/>
    </source>
</evidence>
<dbReference type="PROSITE" id="PS52016">
    <property type="entry name" value="TONB_DEPENDENT_REC_3"/>
    <property type="match status" value="1"/>
</dbReference>
<keyword evidence="10" id="KW-0732">Signal</keyword>
<comment type="caution">
    <text evidence="13">The sequence shown here is derived from an EMBL/GenBank/DDBJ whole genome shotgun (WGS) entry which is preliminary data.</text>
</comment>
<dbReference type="SUPFAM" id="SSF56935">
    <property type="entry name" value="Porins"/>
    <property type="match status" value="1"/>
</dbReference>
<keyword evidence="6 8" id="KW-0472">Membrane</keyword>
<dbReference type="EMBL" id="VOLT01000001">
    <property type="protein sequence ID" value="TWX72031.1"/>
    <property type="molecule type" value="Genomic_DNA"/>
</dbReference>
<dbReference type="InterPro" id="IPR039426">
    <property type="entry name" value="TonB-dep_rcpt-like"/>
</dbReference>
<evidence type="ECO:0000259" key="12">
    <source>
        <dbReference type="Pfam" id="PF07715"/>
    </source>
</evidence>
<dbReference type="PANTHER" id="PTHR30069">
    <property type="entry name" value="TONB-DEPENDENT OUTER MEMBRANE RECEPTOR"/>
    <property type="match status" value="1"/>
</dbReference>
<evidence type="ECO:0000313" key="14">
    <source>
        <dbReference type="Proteomes" id="UP000321822"/>
    </source>
</evidence>
<dbReference type="Proteomes" id="UP000321822">
    <property type="component" value="Unassembled WGS sequence"/>
</dbReference>
<keyword evidence="14" id="KW-1185">Reference proteome</keyword>
<dbReference type="OrthoDB" id="9760620at2"/>
<keyword evidence="2 8" id="KW-0813">Transport</keyword>
<proteinExistence type="inferred from homology"/>
<evidence type="ECO:0000256" key="7">
    <source>
        <dbReference type="ARBA" id="ARBA00023237"/>
    </source>
</evidence>
<evidence type="ECO:0000256" key="10">
    <source>
        <dbReference type="SAM" id="SignalP"/>
    </source>
</evidence>
<feature type="signal peptide" evidence="10">
    <location>
        <begin position="1"/>
        <end position="19"/>
    </location>
</feature>
<keyword evidence="7 8" id="KW-0998">Cell outer membrane</keyword>
<dbReference type="InterPro" id="IPR036942">
    <property type="entry name" value="Beta-barrel_TonB_sf"/>
</dbReference>
<protein>
    <submittedName>
        <fullName evidence="13">TonB-dependent receptor</fullName>
    </submittedName>
</protein>
<evidence type="ECO:0000256" key="9">
    <source>
        <dbReference type="RuleBase" id="RU003357"/>
    </source>
</evidence>
<evidence type="ECO:0000256" key="4">
    <source>
        <dbReference type="ARBA" id="ARBA00022692"/>
    </source>
</evidence>
<dbReference type="Gene3D" id="2.40.170.20">
    <property type="entry name" value="TonB-dependent receptor, beta-barrel domain"/>
    <property type="match status" value="1"/>
</dbReference>
<dbReference type="InterPro" id="IPR012910">
    <property type="entry name" value="Plug_dom"/>
</dbReference>
<evidence type="ECO:0000259" key="11">
    <source>
        <dbReference type="Pfam" id="PF00593"/>
    </source>
</evidence>
<accession>A0A5C6QTU7</accession>
<sequence>MKKRILACVGFLITLPVCGQGMDDVEKISVYGQTPLSTSTVSEYSAFGSVQTINAQALSQSQAISLAEHMKNQLVSLHINDVQNNPFQPDVQYRGFTASPLLGLPQGISVYLNGVRFNEPFGDTVNWDLIPLAALDTVALYSGSNPAFGQNTLGGALALQTKNGFSYTQNELEARFGSFGQQQFTVQSGGNQGNWGYYFVANNYQEDGWRDHSESELQQMLATLSYASDVRTIDFTFSANNNEMLGNGAIPEQLAELAGRNAIYTQPDKTETSFQQFSIKTDNVINEQTSWQANIYYRQNEINNINGDDSDYEECESGTLYSLCEEGEDDSLERVHFVGYDEDVWLSELSDIDADEVDGTFNTGFTDSESYGAALQWVRLSHFDASDSLFSFDNEFIFGLGADQAQISFTSNTEFAILHNDSINDDRSVTGIGLYDTDSRVSLKVKTKQHYLYFLNAITLAEDFTLNLAGRYNYADVSMKDQIESGKGSLNGEHVFHRFNPAISVNYQLNQQYAVKLSYSESSRTPSPAELSCADEEDPCKLPNAFVADPPLEQVVAKTTEVSLHYDITNFSAVATVFSTLSYQDIIFQQAGEKSNEGYFINLDKTQRQGVELAFSKQLGDVDFGVSYNLLKATFESPFVSFSPVNPLGPNREVNPGDEIPGQPKHQFKLHANWQFNDEINVGTEFLYASSSYYRGDEANENKKISAYAVTNIYLNYQINEQLRLSAKVDNLFDRHFDTFGTYGEADEVLGELYPDTEFTEYFVGPSRPRSISVSVNYQF</sequence>
<feature type="domain" description="TonB-dependent receptor-like beta-barrel" evidence="11">
    <location>
        <begin position="226"/>
        <end position="732"/>
    </location>
</feature>
<evidence type="ECO:0000256" key="5">
    <source>
        <dbReference type="ARBA" id="ARBA00023077"/>
    </source>
</evidence>
<comment type="subcellular location">
    <subcellularLocation>
        <location evidence="1 8">Cell outer membrane</location>
        <topology evidence="1 8">Multi-pass membrane protein</topology>
    </subcellularLocation>
</comment>
<dbReference type="GO" id="GO:0015344">
    <property type="term" value="F:siderophore uptake transmembrane transporter activity"/>
    <property type="evidence" value="ECO:0007669"/>
    <property type="project" value="TreeGrafter"/>
</dbReference>
<feature type="domain" description="TonB-dependent receptor plug" evidence="12">
    <location>
        <begin position="46"/>
        <end position="156"/>
    </location>
</feature>
<evidence type="ECO:0000256" key="6">
    <source>
        <dbReference type="ARBA" id="ARBA00023136"/>
    </source>
</evidence>